<keyword evidence="1" id="KW-0812">Transmembrane</keyword>
<dbReference type="PANTHER" id="PTHR37488:SF2">
    <property type="entry name" value="DUF1275 DOMAIN-CONTAINING PROTEIN"/>
    <property type="match status" value="1"/>
</dbReference>
<reference evidence="2 3" key="1">
    <citation type="submission" date="2014-04" db="EMBL/GenBank/DDBJ databases">
        <authorList>
            <consortium name="DOE Joint Genome Institute"/>
            <person name="Kuo A."/>
            <person name="Kohler A."/>
            <person name="Nagy L.G."/>
            <person name="Floudas D."/>
            <person name="Copeland A."/>
            <person name="Barry K.W."/>
            <person name="Cichocki N."/>
            <person name="Veneault-Fourrey C."/>
            <person name="LaButti K."/>
            <person name="Lindquist E.A."/>
            <person name="Lipzen A."/>
            <person name="Lundell T."/>
            <person name="Morin E."/>
            <person name="Murat C."/>
            <person name="Sun H."/>
            <person name="Tunlid A."/>
            <person name="Henrissat B."/>
            <person name="Grigoriev I.V."/>
            <person name="Hibbett D.S."/>
            <person name="Martin F."/>
            <person name="Nordberg H.P."/>
            <person name="Cantor M.N."/>
            <person name="Hua S.X."/>
        </authorList>
    </citation>
    <scope>NUCLEOTIDE SEQUENCE [LARGE SCALE GENOMIC DNA]</scope>
    <source>
        <strain evidence="2 3">Foug A</strain>
    </source>
</reference>
<dbReference type="HOGENOM" id="CLU_062487_0_0_1"/>
<dbReference type="EMBL" id="KN822006">
    <property type="protein sequence ID" value="KIM69459.1"/>
    <property type="molecule type" value="Genomic_DNA"/>
</dbReference>
<accession>A0A0C3EML9</accession>
<dbReference type="Proteomes" id="UP000053989">
    <property type="component" value="Unassembled WGS sequence"/>
</dbReference>
<feature type="transmembrane region" description="Helical" evidence="1">
    <location>
        <begin position="60"/>
        <end position="86"/>
    </location>
</feature>
<feature type="transmembrane region" description="Helical" evidence="1">
    <location>
        <begin position="241"/>
        <end position="258"/>
    </location>
</feature>
<dbReference type="AlphaFoldDB" id="A0A0C3EML9"/>
<gene>
    <name evidence="2" type="ORF">SCLCIDRAFT_1170971</name>
</gene>
<dbReference type="InParanoid" id="A0A0C3EML9"/>
<protein>
    <recommendedName>
        <fullName evidence="4">DUF1275 domain protein</fullName>
    </recommendedName>
</protein>
<proteinExistence type="predicted"/>
<sequence>MAFVAEENLVLPPPVVERRRSQSPLRLGRPKSPGADDATVVTVNSFFFEEIDEHRAVGPLGAYCFMTGFLNAVCFSAIFAWCASQTGNTIQLSVALGRLLDDEPDLVYRIADRLALISLLSFLLGGFIGRLGDRVGYSTRIWMACGTFIQALLTMAATIAIWKSKVPSYVPFGNGPVWTTPLAFLGYGFMSASMGLQGVMAKRLNTQFSTSVVLTSIWVELISEPKLFHLRRWVAERDHKLLTIGLMLLGGFTGRCMIDEVGSVITLAMATGLRLLISGWWLLMPKKIERKFDGDEDEQFGK</sequence>
<dbReference type="STRING" id="1036808.A0A0C3EML9"/>
<feature type="transmembrane region" description="Helical" evidence="1">
    <location>
        <begin position="264"/>
        <end position="283"/>
    </location>
</feature>
<evidence type="ECO:0000256" key="1">
    <source>
        <dbReference type="SAM" id="Phobius"/>
    </source>
</evidence>
<feature type="transmembrane region" description="Helical" evidence="1">
    <location>
        <begin position="106"/>
        <end position="129"/>
    </location>
</feature>
<keyword evidence="1" id="KW-1133">Transmembrane helix</keyword>
<feature type="transmembrane region" description="Helical" evidence="1">
    <location>
        <begin position="182"/>
        <end position="201"/>
    </location>
</feature>
<dbReference type="OrthoDB" id="5288586at2759"/>
<evidence type="ECO:0000313" key="2">
    <source>
        <dbReference type="EMBL" id="KIM69459.1"/>
    </source>
</evidence>
<evidence type="ECO:0008006" key="4">
    <source>
        <dbReference type="Google" id="ProtNLM"/>
    </source>
</evidence>
<dbReference type="PANTHER" id="PTHR37488">
    <property type="entry name" value="DUF1275 DOMAIN-CONTAINING PROTEIN"/>
    <property type="match status" value="1"/>
</dbReference>
<organism evidence="2 3">
    <name type="scientific">Scleroderma citrinum Foug A</name>
    <dbReference type="NCBI Taxonomy" id="1036808"/>
    <lineage>
        <taxon>Eukaryota</taxon>
        <taxon>Fungi</taxon>
        <taxon>Dikarya</taxon>
        <taxon>Basidiomycota</taxon>
        <taxon>Agaricomycotina</taxon>
        <taxon>Agaricomycetes</taxon>
        <taxon>Agaricomycetidae</taxon>
        <taxon>Boletales</taxon>
        <taxon>Sclerodermatineae</taxon>
        <taxon>Sclerodermataceae</taxon>
        <taxon>Scleroderma</taxon>
    </lineage>
</organism>
<evidence type="ECO:0000313" key="3">
    <source>
        <dbReference type="Proteomes" id="UP000053989"/>
    </source>
</evidence>
<name>A0A0C3EML9_9AGAM</name>
<feature type="transmembrane region" description="Helical" evidence="1">
    <location>
        <begin position="141"/>
        <end position="162"/>
    </location>
</feature>
<reference evidence="3" key="2">
    <citation type="submission" date="2015-01" db="EMBL/GenBank/DDBJ databases">
        <title>Evolutionary Origins and Diversification of the Mycorrhizal Mutualists.</title>
        <authorList>
            <consortium name="DOE Joint Genome Institute"/>
            <consortium name="Mycorrhizal Genomics Consortium"/>
            <person name="Kohler A."/>
            <person name="Kuo A."/>
            <person name="Nagy L.G."/>
            <person name="Floudas D."/>
            <person name="Copeland A."/>
            <person name="Barry K.W."/>
            <person name="Cichocki N."/>
            <person name="Veneault-Fourrey C."/>
            <person name="LaButti K."/>
            <person name="Lindquist E.A."/>
            <person name="Lipzen A."/>
            <person name="Lundell T."/>
            <person name="Morin E."/>
            <person name="Murat C."/>
            <person name="Riley R."/>
            <person name="Ohm R."/>
            <person name="Sun H."/>
            <person name="Tunlid A."/>
            <person name="Henrissat B."/>
            <person name="Grigoriev I.V."/>
            <person name="Hibbett D.S."/>
            <person name="Martin F."/>
        </authorList>
    </citation>
    <scope>NUCLEOTIDE SEQUENCE [LARGE SCALE GENOMIC DNA]</scope>
    <source>
        <strain evidence="3">Foug A</strain>
    </source>
</reference>
<dbReference type="InterPro" id="IPR010699">
    <property type="entry name" value="DUF1275"/>
</dbReference>
<dbReference type="Pfam" id="PF06912">
    <property type="entry name" value="DUF1275"/>
    <property type="match status" value="1"/>
</dbReference>
<keyword evidence="3" id="KW-1185">Reference proteome</keyword>
<keyword evidence="1" id="KW-0472">Membrane</keyword>